<evidence type="ECO:0000313" key="4">
    <source>
        <dbReference type="Proteomes" id="UP000663879"/>
    </source>
</evidence>
<dbReference type="SUPFAM" id="SSF54001">
    <property type="entry name" value="Cysteine proteinases"/>
    <property type="match status" value="1"/>
</dbReference>
<dbReference type="Gene3D" id="3.10.620.30">
    <property type="match status" value="1"/>
</dbReference>
<dbReference type="AlphaFoldDB" id="A0A813M3E7"/>
<dbReference type="InterPro" id="IPR002931">
    <property type="entry name" value="Transglutaminase-like"/>
</dbReference>
<dbReference type="InterPro" id="IPR052557">
    <property type="entry name" value="CAP/Cytokinesis_protein"/>
</dbReference>
<protein>
    <recommendedName>
        <fullName evidence="2">Transglutaminase-like domain-containing protein</fullName>
    </recommendedName>
</protein>
<dbReference type="OrthoDB" id="6129702at2759"/>
<feature type="region of interest" description="Disordered" evidence="1">
    <location>
        <begin position="1"/>
        <end position="46"/>
    </location>
</feature>
<dbReference type="PANTHER" id="PTHR46333:SF2">
    <property type="entry name" value="CYTOKINESIS PROTEIN 3"/>
    <property type="match status" value="1"/>
</dbReference>
<dbReference type="Proteomes" id="UP000663879">
    <property type="component" value="Unassembled WGS sequence"/>
</dbReference>
<accession>A0A813M3E7</accession>
<evidence type="ECO:0000259" key="2">
    <source>
        <dbReference type="SMART" id="SM00460"/>
    </source>
</evidence>
<dbReference type="SMART" id="SM00460">
    <property type="entry name" value="TGc"/>
    <property type="match status" value="1"/>
</dbReference>
<dbReference type="EMBL" id="CAJNOC010000023">
    <property type="protein sequence ID" value="CAF0707244.1"/>
    <property type="molecule type" value="Genomic_DNA"/>
</dbReference>
<feature type="compositionally biased region" description="Basic and acidic residues" evidence="1">
    <location>
        <begin position="22"/>
        <end position="46"/>
    </location>
</feature>
<keyword evidence="4" id="KW-1185">Reference proteome</keyword>
<dbReference type="GO" id="GO:0005737">
    <property type="term" value="C:cytoplasm"/>
    <property type="evidence" value="ECO:0007669"/>
    <property type="project" value="TreeGrafter"/>
</dbReference>
<sequence>MGCGCSKQIAPEPTPQVIDFSQNEKDKKLDKEHDDKTREIENETREKELDLEFKRREEAKRQLDEFEKEKRAQEEEEEIKRKKIEYELNLKELEEQAEINNWVTLIQGLLSKTKLNNHINAKSRKNFNSLEQLANYLKNSPAENDLELYWVVFVWIAENITYNMTGYLSGNLGDNEANNVFNTGLAVCQGYANLYSTLCEMMGLECRTISGFAKGIGYKVGDTFNSTNHAWNAIKINEKWFYVDSTWAGRRKNNSNEVTDLMPYWFLTPPNIFLESHYSPEMKLHRKCTQKEFENLKMYGLEYYVLGFKSFISTNSIIKCDSNPFFMELKSNIDCDLSFSLYEQSTDKKIENSVILQKDTSLNLVKYGIIVFLEMQDKNYILKIFGKKFDSDKKTSSFLTEFILRREGDKINNEIPKYDNITFHNGQIKLVSPKSTYIVNDSNPLFIELQSHLDFDFSFNLKEESTDKKIENSVILQKDTSLNLIKYGVIVFLEKQNKNYSLEIFGKKFDSEEKTFPYLTQLILKRNSDRINNEISTFDNISFLDGQVKLLSHKSMFITYDSSPLILEFSVPFDADMMAKLKYLNGEEIKNSTLVQKNPQNSNILVYVVCPLAKQRFILTLLSKNLKDNMFYGFADFQIFCKSDRKENLESKFVTKYSSEYPFFIHSPTNRILKLNEKYKFKFYIEKAIVVMLWDQNKKQIYIDKSEDEENIYEIEYAPEILGELKVYVKYNYGSNLSGLCLYEVQN</sequence>
<dbReference type="InterPro" id="IPR038765">
    <property type="entry name" value="Papain-like_cys_pep_sf"/>
</dbReference>
<comment type="caution">
    <text evidence="3">The sequence shown here is derived from an EMBL/GenBank/DDBJ whole genome shotgun (WGS) entry which is preliminary data.</text>
</comment>
<gene>
    <name evidence="3" type="ORF">OXX778_LOCUS471</name>
</gene>
<dbReference type="Pfam" id="PF01841">
    <property type="entry name" value="Transglut_core"/>
    <property type="match status" value="1"/>
</dbReference>
<organism evidence="3 4">
    <name type="scientific">Brachionus calyciflorus</name>
    <dbReference type="NCBI Taxonomy" id="104777"/>
    <lineage>
        <taxon>Eukaryota</taxon>
        <taxon>Metazoa</taxon>
        <taxon>Spiralia</taxon>
        <taxon>Gnathifera</taxon>
        <taxon>Rotifera</taxon>
        <taxon>Eurotatoria</taxon>
        <taxon>Monogononta</taxon>
        <taxon>Pseudotrocha</taxon>
        <taxon>Ploima</taxon>
        <taxon>Brachionidae</taxon>
        <taxon>Brachionus</taxon>
    </lineage>
</organism>
<evidence type="ECO:0000256" key="1">
    <source>
        <dbReference type="SAM" id="MobiDB-lite"/>
    </source>
</evidence>
<reference evidence="3" key="1">
    <citation type="submission" date="2021-02" db="EMBL/GenBank/DDBJ databases">
        <authorList>
            <person name="Nowell W R."/>
        </authorList>
    </citation>
    <scope>NUCLEOTIDE SEQUENCE</scope>
    <source>
        <strain evidence="3">Ploen Becks lab</strain>
    </source>
</reference>
<evidence type="ECO:0000313" key="3">
    <source>
        <dbReference type="EMBL" id="CAF0707244.1"/>
    </source>
</evidence>
<name>A0A813M3E7_9BILA</name>
<feature type="domain" description="Transglutaminase-like" evidence="2">
    <location>
        <begin position="180"/>
        <end position="247"/>
    </location>
</feature>
<proteinExistence type="predicted"/>
<dbReference type="PANTHER" id="PTHR46333">
    <property type="entry name" value="CYTOKINESIS PROTEIN 3"/>
    <property type="match status" value="1"/>
</dbReference>